<dbReference type="Proteomes" id="UP001055439">
    <property type="component" value="Chromosome 7"/>
</dbReference>
<organism evidence="2 3">
    <name type="scientific">Musa troglodytarum</name>
    <name type="common">fe'i banana</name>
    <dbReference type="NCBI Taxonomy" id="320322"/>
    <lineage>
        <taxon>Eukaryota</taxon>
        <taxon>Viridiplantae</taxon>
        <taxon>Streptophyta</taxon>
        <taxon>Embryophyta</taxon>
        <taxon>Tracheophyta</taxon>
        <taxon>Spermatophyta</taxon>
        <taxon>Magnoliopsida</taxon>
        <taxon>Liliopsida</taxon>
        <taxon>Zingiberales</taxon>
        <taxon>Musaceae</taxon>
        <taxon>Musa</taxon>
    </lineage>
</organism>
<evidence type="ECO:0000256" key="1">
    <source>
        <dbReference type="SAM" id="Phobius"/>
    </source>
</evidence>
<dbReference type="AlphaFoldDB" id="A0A9E7KLK6"/>
<proteinExistence type="predicted"/>
<protein>
    <submittedName>
        <fullName evidence="2">Uncharacterized protein</fullName>
    </submittedName>
</protein>
<gene>
    <name evidence="2" type="ORF">MUK42_33832</name>
</gene>
<evidence type="ECO:0000313" key="3">
    <source>
        <dbReference type="Proteomes" id="UP001055439"/>
    </source>
</evidence>
<reference evidence="2" key="1">
    <citation type="submission" date="2022-05" db="EMBL/GenBank/DDBJ databases">
        <title>The Musa troglodytarum L. genome provides insights into the mechanism of non-climacteric behaviour and enrichment of carotenoids.</title>
        <authorList>
            <person name="Wang J."/>
        </authorList>
    </citation>
    <scope>NUCLEOTIDE SEQUENCE</scope>
    <source>
        <tissue evidence="2">Leaf</tissue>
    </source>
</reference>
<dbReference type="EMBL" id="CP097509">
    <property type="protein sequence ID" value="URE19700.1"/>
    <property type="molecule type" value="Genomic_DNA"/>
</dbReference>
<keyword evidence="1" id="KW-1133">Transmembrane helix</keyword>
<keyword evidence="1" id="KW-0812">Transmembrane</keyword>
<sequence>MEERRFLRRETYQLSTKFTVLHGSGSLLNHQLHRIPWQKDYRDSHAVPMITRHGDASYYINGIPPLFFNHLTPVPAAHQIAMRATCTAVSFLCALLLLHFFLSFPSPPQREFTRERSRPRKLLLLSHGAVAKPPVIAVSASLRRLPPSKSNPSHNKKNRD</sequence>
<keyword evidence="3" id="KW-1185">Reference proteome</keyword>
<accession>A0A9E7KLK6</accession>
<evidence type="ECO:0000313" key="2">
    <source>
        <dbReference type="EMBL" id="URE19700.1"/>
    </source>
</evidence>
<name>A0A9E7KLK6_9LILI</name>
<keyword evidence="1" id="KW-0472">Membrane</keyword>
<feature type="transmembrane region" description="Helical" evidence="1">
    <location>
        <begin position="80"/>
        <end position="102"/>
    </location>
</feature>